<dbReference type="Proteomes" id="UP000314294">
    <property type="component" value="Unassembled WGS sequence"/>
</dbReference>
<accession>A0A4Z2J074</accession>
<organism evidence="1 2">
    <name type="scientific">Liparis tanakae</name>
    <name type="common">Tanaka's snailfish</name>
    <dbReference type="NCBI Taxonomy" id="230148"/>
    <lineage>
        <taxon>Eukaryota</taxon>
        <taxon>Metazoa</taxon>
        <taxon>Chordata</taxon>
        <taxon>Craniata</taxon>
        <taxon>Vertebrata</taxon>
        <taxon>Euteleostomi</taxon>
        <taxon>Actinopterygii</taxon>
        <taxon>Neopterygii</taxon>
        <taxon>Teleostei</taxon>
        <taxon>Neoteleostei</taxon>
        <taxon>Acanthomorphata</taxon>
        <taxon>Eupercaria</taxon>
        <taxon>Perciformes</taxon>
        <taxon>Cottioidei</taxon>
        <taxon>Cottales</taxon>
        <taxon>Liparidae</taxon>
        <taxon>Liparis</taxon>
    </lineage>
</organism>
<dbReference type="EMBL" id="SRLO01000035">
    <property type="protein sequence ID" value="TNN83078.1"/>
    <property type="molecule type" value="Genomic_DNA"/>
</dbReference>
<proteinExistence type="predicted"/>
<evidence type="ECO:0000313" key="1">
    <source>
        <dbReference type="EMBL" id="TNN83078.1"/>
    </source>
</evidence>
<evidence type="ECO:0000313" key="2">
    <source>
        <dbReference type="Proteomes" id="UP000314294"/>
    </source>
</evidence>
<dbReference type="AlphaFoldDB" id="A0A4Z2J074"/>
<protein>
    <submittedName>
        <fullName evidence="1">Uncharacterized protein</fullName>
    </submittedName>
</protein>
<reference evidence="1 2" key="1">
    <citation type="submission" date="2019-03" db="EMBL/GenBank/DDBJ databases">
        <title>First draft genome of Liparis tanakae, snailfish: a comprehensive survey of snailfish specific genes.</title>
        <authorList>
            <person name="Kim W."/>
            <person name="Song I."/>
            <person name="Jeong J.-H."/>
            <person name="Kim D."/>
            <person name="Kim S."/>
            <person name="Ryu S."/>
            <person name="Song J.Y."/>
            <person name="Lee S.K."/>
        </authorList>
    </citation>
    <scope>NUCLEOTIDE SEQUENCE [LARGE SCALE GENOMIC DNA]</scope>
    <source>
        <tissue evidence="1">Muscle</tissue>
    </source>
</reference>
<name>A0A4Z2J074_9TELE</name>
<comment type="caution">
    <text evidence="1">The sequence shown here is derived from an EMBL/GenBank/DDBJ whole genome shotgun (WGS) entry which is preliminary data.</text>
</comment>
<sequence>MTTTTSSTPLLSVSWPRFSVQTGEQDTWKASCWCLAGRTPLLWTKKELHSFTAQFYFNNMFTVFGGRMIAFRSDTREVIRPTPDAGEARRPPSHSGSYRVLRENADSCDCINKMVQSDDTFAESACLTRRGSRPLLEMQIIRDHLVVPDTGRAKLWSTSQRQPSNTLCPYPSGHPHTASLFSTTSPRPPTQTLSPWMRPQANGEQGAPEWALDWPLSGPTAESLYLHSL</sequence>
<keyword evidence="2" id="KW-1185">Reference proteome</keyword>
<gene>
    <name evidence="1" type="ORF">EYF80_006685</name>
</gene>